<accession>M2XXX1</accession>
<dbReference type="EMBL" id="AOEX01000027">
    <property type="protein sequence ID" value="EME65836.1"/>
    <property type="molecule type" value="Genomic_DNA"/>
</dbReference>
<evidence type="ECO:0000313" key="2">
    <source>
        <dbReference type="EMBL" id="EME65836.1"/>
    </source>
</evidence>
<proteinExistence type="predicted"/>
<feature type="compositionally biased region" description="Low complexity" evidence="1">
    <location>
        <begin position="18"/>
        <end position="34"/>
    </location>
</feature>
<keyword evidence="3" id="KW-1185">Reference proteome</keyword>
<protein>
    <submittedName>
        <fullName evidence="2">Uncharacterized protein</fullName>
    </submittedName>
</protein>
<gene>
    <name evidence="2" type="ORF">G352_08142</name>
</gene>
<dbReference type="Proteomes" id="UP000011731">
    <property type="component" value="Unassembled WGS sequence"/>
</dbReference>
<dbReference type="InterPro" id="IPR036894">
    <property type="entry name" value="YbaB-like_sf"/>
</dbReference>
<sequence length="125" mass="13645">MNTGTDRRGCASKSGMDTAETTITTATARNRAGTVSVRTTEQGLPVDLHIDQSELRYGTVQLAEQIVSLCRRATLEAAARHREELADQGIPEGLLNRLGLPTHDDLQRARREDGHAAGPRSALRW</sequence>
<reference evidence="2 3" key="1">
    <citation type="journal article" date="2013" name="Genome Announc.">
        <title>Draft Genome Sequence of Rhodococcus ruber Strain BKS 20-38.</title>
        <authorList>
            <person name="Bala M."/>
            <person name="Kumar S."/>
            <person name="Raghava G.P."/>
            <person name="Mayilraj S."/>
        </authorList>
    </citation>
    <scope>NUCLEOTIDE SEQUENCE [LARGE SCALE GENOMIC DNA]</scope>
    <source>
        <strain evidence="2 3">BKS 20-38</strain>
    </source>
</reference>
<evidence type="ECO:0000313" key="3">
    <source>
        <dbReference type="Proteomes" id="UP000011731"/>
    </source>
</evidence>
<feature type="region of interest" description="Disordered" evidence="1">
    <location>
        <begin position="1"/>
        <end position="34"/>
    </location>
</feature>
<dbReference type="AlphaFoldDB" id="M2XXX1"/>
<organism evidence="2 3">
    <name type="scientific">Rhodococcus ruber BKS 20-38</name>
    <dbReference type="NCBI Taxonomy" id="1278076"/>
    <lineage>
        <taxon>Bacteria</taxon>
        <taxon>Bacillati</taxon>
        <taxon>Actinomycetota</taxon>
        <taxon>Actinomycetes</taxon>
        <taxon>Mycobacteriales</taxon>
        <taxon>Nocardiaceae</taxon>
        <taxon>Rhodococcus</taxon>
    </lineage>
</organism>
<evidence type="ECO:0000256" key="1">
    <source>
        <dbReference type="SAM" id="MobiDB-lite"/>
    </source>
</evidence>
<dbReference type="Gene3D" id="3.30.1310.10">
    <property type="entry name" value="Nucleoid-associated protein YbaB-like domain"/>
    <property type="match status" value="1"/>
</dbReference>
<name>M2XXX1_9NOCA</name>
<comment type="caution">
    <text evidence="2">The sequence shown here is derived from an EMBL/GenBank/DDBJ whole genome shotgun (WGS) entry which is preliminary data.</text>
</comment>
<dbReference type="PATRIC" id="fig|1278076.4.peg.1695"/>